<dbReference type="InterPro" id="IPR054297">
    <property type="entry name" value="DUF7033"/>
</dbReference>
<protein>
    <submittedName>
        <fullName evidence="2">Polysaccharide deacetylase family protein</fullName>
    </submittedName>
</protein>
<organism evidence="2 3">
    <name type="scientific">Polluticaenibacter yanchengensis</name>
    <dbReference type="NCBI Taxonomy" id="3014562"/>
    <lineage>
        <taxon>Bacteria</taxon>
        <taxon>Pseudomonadati</taxon>
        <taxon>Bacteroidota</taxon>
        <taxon>Chitinophagia</taxon>
        <taxon>Chitinophagales</taxon>
        <taxon>Chitinophagaceae</taxon>
        <taxon>Polluticaenibacter</taxon>
    </lineage>
</organism>
<gene>
    <name evidence="2" type="ORF">O3P16_05370</name>
</gene>
<dbReference type="CDD" id="cd10931">
    <property type="entry name" value="CE4_u7"/>
    <property type="match status" value="1"/>
</dbReference>
<sequence length="383" mass="44288">MENSIHINPYYSFIYDDSLKQVTPECVVINQLPVIFADRQNREATVPFDIFSAVFFMVSRYEEYFDYRKDRYGRFLEKYSFTGQHGLTKTPLVDRWCFYLKQVIATRCNIQLPATAYKVTYTFDIDVAYAFRGRSLLRNILSLGKDFTRLNFRNVLTKLRFATGNIPDPFDTYDFIAKTGDIDKKFFFLLAGKKQHFNHNLSPASPALKKLIKKIAQDNDTGIHPSYYTPADKVLLAQEINTLGEITNQPVTISRQHYLRLAFPCTYQNLADCGIEHDYSLMYAEQPGFRAGTAYSYPFFNVAANKATQLMIHPACVMDSMFRDDLKLPASESIAVYQLLLEAIKQYGGNMICIWHNDLLALRTKTNDPLNFRKIYIDFLESL</sequence>
<dbReference type="EMBL" id="JAQGEF010000005">
    <property type="protein sequence ID" value="MDA3614227.1"/>
    <property type="molecule type" value="Genomic_DNA"/>
</dbReference>
<proteinExistence type="predicted"/>
<feature type="domain" description="DUF7033" evidence="1">
    <location>
        <begin position="46"/>
        <end position="132"/>
    </location>
</feature>
<dbReference type="Pfam" id="PF23019">
    <property type="entry name" value="DUF7033"/>
    <property type="match status" value="1"/>
</dbReference>
<reference evidence="2 3" key="1">
    <citation type="submission" date="2022-12" db="EMBL/GenBank/DDBJ databases">
        <title>Chitinophagaceae gen. sp. nov., a new member of the family Chitinophagaceae, isolated from soil in a chemical factory.</title>
        <authorList>
            <person name="Ke Z."/>
        </authorList>
    </citation>
    <scope>NUCLEOTIDE SEQUENCE [LARGE SCALE GENOMIC DNA]</scope>
    <source>
        <strain evidence="2 3">LY-5</strain>
    </source>
</reference>
<evidence type="ECO:0000313" key="2">
    <source>
        <dbReference type="EMBL" id="MDA3614227.1"/>
    </source>
</evidence>
<dbReference type="Proteomes" id="UP001210231">
    <property type="component" value="Unassembled WGS sequence"/>
</dbReference>
<name>A0ABT4UHB1_9BACT</name>
<comment type="caution">
    <text evidence="2">The sequence shown here is derived from an EMBL/GenBank/DDBJ whole genome shotgun (WGS) entry which is preliminary data.</text>
</comment>
<dbReference type="RefSeq" id="WP_407030555.1">
    <property type="nucleotide sequence ID" value="NZ_JAQGEF010000005.1"/>
</dbReference>
<accession>A0ABT4UHB1</accession>
<evidence type="ECO:0000259" key="1">
    <source>
        <dbReference type="Pfam" id="PF23019"/>
    </source>
</evidence>
<keyword evidence="3" id="KW-1185">Reference proteome</keyword>
<evidence type="ECO:0000313" key="3">
    <source>
        <dbReference type="Proteomes" id="UP001210231"/>
    </source>
</evidence>